<accession>A0A844GKX1</accession>
<dbReference type="EMBL" id="WMBC01000003">
    <property type="protein sequence ID" value="MTD60684.1"/>
    <property type="molecule type" value="Genomic_DNA"/>
</dbReference>
<gene>
    <name evidence="1" type="ORF">GKZ57_05250</name>
</gene>
<evidence type="ECO:0000313" key="1">
    <source>
        <dbReference type="EMBL" id="MTD60684.1"/>
    </source>
</evidence>
<protein>
    <recommendedName>
        <fullName evidence="3">Phage transcriptional regulator, RinA family</fullName>
    </recommendedName>
</protein>
<organism evidence="1 2">
    <name type="scientific">Blautia luti DSM 14534 = JCM 17040</name>
    <dbReference type="NCBI Taxonomy" id="649762"/>
    <lineage>
        <taxon>Bacteria</taxon>
        <taxon>Bacillati</taxon>
        <taxon>Bacillota</taxon>
        <taxon>Clostridia</taxon>
        <taxon>Lachnospirales</taxon>
        <taxon>Lachnospiraceae</taxon>
        <taxon>Blautia</taxon>
    </lineage>
</organism>
<evidence type="ECO:0008006" key="3">
    <source>
        <dbReference type="Google" id="ProtNLM"/>
    </source>
</evidence>
<comment type="caution">
    <text evidence="1">The sequence shown here is derived from an EMBL/GenBank/DDBJ whole genome shotgun (WGS) entry which is preliminary data.</text>
</comment>
<name>A0A844GKX1_9FIRM</name>
<sequence length="150" mass="17218">MQAEEIMEKKIASAMEVCKKYNRIKADGKKAEAVWKYNLDMAADAKYPKETEMYEEYADKALAGFKASIKWLKIVDRAMRMVLPYEAEQVLIQHFVEGKPLKSIRGGRNQYMSRTTATKYKKIGIQKLADNISSVEADLKKLEETLENSL</sequence>
<evidence type="ECO:0000313" key="2">
    <source>
        <dbReference type="Proteomes" id="UP000437824"/>
    </source>
</evidence>
<proteinExistence type="predicted"/>
<dbReference type="Proteomes" id="UP000437824">
    <property type="component" value="Unassembled WGS sequence"/>
</dbReference>
<reference evidence="1 2" key="1">
    <citation type="submission" date="2019-11" db="EMBL/GenBank/DDBJ databases">
        <title>Draft genome sequence of Blautia luti DSM 14534T, isolated from human stool.</title>
        <authorList>
            <person name="Ortiz R."/>
            <person name="Melis-Arcos F."/>
            <person name="Covarrubias P."/>
            <person name="Cardenas J.P."/>
            <person name="Perez-Donoso J."/>
            <person name="Almonacid D."/>
        </authorList>
    </citation>
    <scope>NUCLEOTIDE SEQUENCE [LARGE SCALE GENOMIC DNA]</scope>
    <source>
        <strain evidence="1 2">DSM 14534</strain>
    </source>
</reference>
<dbReference type="RefSeq" id="WP_154779930.1">
    <property type="nucleotide sequence ID" value="NZ_WMBC01000003.1"/>
</dbReference>
<dbReference type="AlphaFoldDB" id="A0A844GKX1"/>